<dbReference type="CDD" id="cd09279">
    <property type="entry name" value="RNase_HI_like"/>
    <property type="match status" value="1"/>
</dbReference>
<keyword evidence="5" id="KW-0378">Hydrolase</keyword>
<reference evidence="12" key="1">
    <citation type="submission" date="2019-07" db="EMBL/GenBank/DDBJ databases">
        <title>De Novo Assembly of kiwifruit Actinidia rufa.</title>
        <authorList>
            <person name="Sugita-Konishi S."/>
            <person name="Sato K."/>
            <person name="Mori E."/>
            <person name="Abe Y."/>
            <person name="Kisaki G."/>
            <person name="Hamano K."/>
            <person name="Suezawa K."/>
            <person name="Otani M."/>
            <person name="Fukuda T."/>
            <person name="Manabe T."/>
            <person name="Gomi K."/>
            <person name="Tabuchi M."/>
            <person name="Akimitsu K."/>
            <person name="Kataoka I."/>
        </authorList>
    </citation>
    <scope>NUCLEOTIDE SEQUENCE [LARGE SCALE GENOMIC DNA]</scope>
    <source>
        <strain evidence="12">cv. Fuchu</strain>
    </source>
</reference>
<feature type="compositionally biased region" description="Basic and acidic residues" evidence="8">
    <location>
        <begin position="319"/>
        <end position="350"/>
    </location>
</feature>
<dbReference type="Gene3D" id="3.10.10.10">
    <property type="entry name" value="HIV Type 1 Reverse Transcriptase, subunit A, domain 1"/>
    <property type="match status" value="1"/>
</dbReference>
<dbReference type="InterPro" id="IPR041588">
    <property type="entry name" value="Integrase_H2C2"/>
</dbReference>
<dbReference type="InterPro" id="IPR001584">
    <property type="entry name" value="Integrase_cat-core"/>
</dbReference>
<dbReference type="InterPro" id="IPR005162">
    <property type="entry name" value="Retrotrans_gag_dom"/>
</dbReference>
<evidence type="ECO:0000259" key="10">
    <source>
        <dbReference type="PROSITE" id="PS50994"/>
    </source>
</evidence>
<feature type="region of interest" description="Disordered" evidence="8">
    <location>
        <begin position="426"/>
        <end position="451"/>
    </location>
</feature>
<feature type="region of interest" description="Disordered" evidence="8">
    <location>
        <begin position="315"/>
        <end position="353"/>
    </location>
</feature>
<evidence type="ECO:0000256" key="6">
    <source>
        <dbReference type="ARBA" id="ARBA00022918"/>
    </source>
</evidence>
<keyword evidence="12" id="KW-1185">Reference proteome</keyword>
<dbReference type="CDD" id="cd01647">
    <property type="entry name" value="RT_LTR"/>
    <property type="match status" value="1"/>
</dbReference>
<dbReference type="Pfam" id="PF00078">
    <property type="entry name" value="RVT_1"/>
    <property type="match status" value="1"/>
</dbReference>
<dbReference type="Gene3D" id="3.30.420.10">
    <property type="entry name" value="Ribonuclease H-like superfamily/Ribonuclease H"/>
    <property type="match status" value="2"/>
</dbReference>
<dbReference type="InterPro" id="IPR036397">
    <property type="entry name" value="RNaseH_sf"/>
</dbReference>
<dbReference type="InterPro" id="IPR043502">
    <property type="entry name" value="DNA/RNA_pol_sf"/>
</dbReference>
<evidence type="ECO:0000256" key="5">
    <source>
        <dbReference type="ARBA" id="ARBA00022801"/>
    </source>
</evidence>
<dbReference type="OrthoDB" id="101614at2759"/>
<evidence type="ECO:0000256" key="7">
    <source>
        <dbReference type="SAM" id="Coils"/>
    </source>
</evidence>
<dbReference type="GO" id="GO:0015074">
    <property type="term" value="P:DNA integration"/>
    <property type="evidence" value="ECO:0007669"/>
    <property type="project" value="InterPro"/>
</dbReference>
<dbReference type="Pfam" id="PF17917">
    <property type="entry name" value="RT_RNaseH"/>
    <property type="match status" value="1"/>
</dbReference>
<feature type="coiled-coil region" evidence="7">
    <location>
        <begin position="1454"/>
        <end position="1481"/>
    </location>
</feature>
<evidence type="ECO:0000256" key="3">
    <source>
        <dbReference type="ARBA" id="ARBA00022722"/>
    </source>
</evidence>
<feature type="compositionally biased region" description="Low complexity" evidence="8">
    <location>
        <begin position="82"/>
        <end position="95"/>
    </location>
</feature>
<comment type="caution">
    <text evidence="11">The sequence shown here is derived from an EMBL/GenBank/DDBJ whole genome shotgun (WGS) entry which is preliminary data.</text>
</comment>
<evidence type="ECO:0000256" key="8">
    <source>
        <dbReference type="SAM" id="MobiDB-lite"/>
    </source>
</evidence>
<dbReference type="GO" id="GO:0003964">
    <property type="term" value="F:RNA-directed DNA polymerase activity"/>
    <property type="evidence" value="ECO:0007669"/>
    <property type="project" value="UniProtKB-KW"/>
</dbReference>
<name>A0A7J0DSS3_9ERIC</name>
<dbReference type="CDD" id="cd00303">
    <property type="entry name" value="retropepsin_like"/>
    <property type="match status" value="1"/>
</dbReference>
<keyword evidence="7" id="KW-0175">Coiled coil</keyword>
<proteinExistence type="predicted"/>
<organism evidence="11 12">
    <name type="scientific">Actinidia rufa</name>
    <dbReference type="NCBI Taxonomy" id="165716"/>
    <lineage>
        <taxon>Eukaryota</taxon>
        <taxon>Viridiplantae</taxon>
        <taxon>Streptophyta</taxon>
        <taxon>Embryophyta</taxon>
        <taxon>Tracheophyta</taxon>
        <taxon>Spermatophyta</taxon>
        <taxon>Magnoliopsida</taxon>
        <taxon>eudicotyledons</taxon>
        <taxon>Gunneridae</taxon>
        <taxon>Pentapetalae</taxon>
        <taxon>asterids</taxon>
        <taxon>Ericales</taxon>
        <taxon>Actinidiaceae</taxon>
        <taxon>Actinidia</taxon>
    </lineage>
</organism>
<dbReference type="Pfam" id="PF13456">
    <property type="entry name" value="RVT_3"/>
    <property type="match status" value="1"/>
</dbReference>
<dbReference type="GO" id="GO:0003676">
    <property type="term" value="F:nucleic acid binding"/>
    <property type="evidence" value="ECO:0007669"/>
    <property type="project" value="InterPro"/>
</dbReference>
<keyword evidence="4" id="KW-0255">Endonuclease</keyword>
<dbReference type="InterPro" id="IPR012337">
    <property type="entry name" value="RNaseH-like_sf"/>
</dbReference>
<evidence type="ECO:0000256" key="2">
    <source>
        <dbReference type="ARBA" id="ARBA00022695"/>
    </source>
</evidence>
<dbReference type="InterPro" id="IPR002156">
    <property type="entry name" value="RNaseH_domain"/>
</dbReference>
<dbReference type="SUPFAM" id="SSF53098">
    <property type="entry name" value="Ribonuclease H-like"/>
    <property type="match status" value="2"/>
</dbReference>
<sequence length="1567" mass="179028">MTNTNQVPDLEGLHLEIHDMAEQMRIMNENNGRLMQLLTIANPPLPAAPPVPDIERSRHSFRSGDRSQNVSIERVRGRRRAPSPSSRGGSFSESSKTLARARRGRSPHRGDHTETRNKSTSRKIRDLDAQIDAINTGTNAPVTVDTLIRQTEPPFTKRVLRARISSKFKLPAQLGIYEGKTDPMDHLDSYKSLMLLQGCSDEVMCKAFSATLKGPARSWFRKLSPGTIDSFGDLGRLFVANFMSCRNRQKNASHLFTVHQKETESLKDFVKRFNQAILEVEDPSDKVIIMAMMEGLRPGPLFDSLSKNVPETLSALQSKADKEETRYKRPDRDPKRSNDRRPRTPPRRPEFILPPLNAPVAQVLSKIKHEEFVKWPGKIKTDPQKRNRNKYCEFHLDHGHNTEDCFQLKEQIDDLIKRGYLRKYVVTRPSPNSPDRRYGDNRPTAGDIQTIHGGFGSGGCSTSSRKKHTRSALRLAEEEIYNLSSSYVGDQIPITFSNDDLRGLHLPHDDALVVSAVIANFNVQRIVIDNGSSADILFISAFERMKIGQDKLHSFHTPLIGFGGNMTHPLGWINLPITLGTEPHQTTIWQDFIVVDCPSPYNAILGPPTLGGIKAIASAYHLKNIGDDIGVMRDEVEQLTLADPRETDNTKSLEEVVPISIHPDHPDRHIMIGTELTDELRSTLINFLKKNSDIFAWSQGDVPSIDPEIAMHKLFTNPKYSPVRQKRRKFAPERLKVIKDEVSKLIRANVVQEVYYPDWLANVVVALKKRGKWRIKMYPPDIEKTSFITEQGLYCYKVMPFGLKNAGATYQRLVNKMFKEQIEKTMEVYIDDMLVKSLRSSDHIAHLEEAFSILRHHRMMLNPSKCIFGVSSGKFLGFLVTKRGIEVNPDQIQALIAMNSPRNVREVQQLTRRVAALNRFVSKSTNKSISGLRLYSQSLPPAKIFNIFIYLAYRQARYLRIEKLAYALMIAARKLRHYFQAHPIIILTDQPLKQILQRPDTSGRLLKWFIELSEFHIEYRPRMAIKAQALADFIVKSTHEGTPQPEIVHPENEISKEPTPEKDLAHWILFVDGSSNQHGCGAGLVIQTPSGEQMEYAIRIGFKATNNEAEYEALLAGLRIAVELGAQSLEIFSDSQLVVNQVQGDYLAKDARMMAYLGEVKATFAKIKEFKIHQIPREDNKKADALANLASTFEFISDRCIPLEFLASPSIEIANQILQTEESPTWMDEIIAYLQKGTLLKDKLQARRLQYRSARFCIFKGRLYKRSFSGPFLKCLRPEEAKYVLKEIHEGICGNHSGARSLARKTIRQGYFWPTIERDVATYIRRCDKCQRFAPVSRHPHTEMVIISDNARQFDNDKYRLFCSDLAISHHFSSPGHPQANGQVEVTNRTILRNLKARLERSKKRMRQRTCRSILWAYHTTSRIPTGETPYSIVFGTESVIPVKIGMPSFRTSNFDKENNEAELRLNLDLLEERREKDELRQAAYKCQVTKYYNRRVKHRSFLPGDPVLRKVTLSIREPNTGKLDPTWEGPYKVIKVSKPETYWLEDPNGKALLHPWNAEHLKKYYQ</sequence>
<dbReference type="Proteomes" id="UP000585474">
    <property type="component" value="Unassembled WGS sequence"/>
</dbReference>
<protein>
    <submittedName>
        <fullName evidence="11">Uncharacterized protein</fullName>
    </submittedName>
</protein>
<dbReference type="InterPro" id="IPR041373">
    <property type="entry name" value="RT_RNaseH"/>
</dbReference>
<evidence type="ECO:0000259" key="9">
    <source>
        <dbReference type="PROSITE" id="PS50879"/>
    </source>
</evidence>
<dbReference type="InterPro" id="IPR000477">
    <property type="entry name" value="RT_dom"/>
</dbReference>
<dbReference type="InterPro" id="IPR043128">
    <property type="entry name" value="Rev_trsase/Diguanyl_cyclase"/>
</dbReference>
<gene>
    <name evidence="11" type="ORF">Acr_00g0069450</name>
</gene>
<dbReference type="PANTHER" id="PTHR48475:SF2">
    <property type="entry name" value="RIBONUCLEASE H"/>
    <property type="match status" value="1"/>
</dbReference>
<evidence type="ECO:0000256" key="1">
    <source>
        <dbReference type="ARBA" id="ARBA00022679"/>
    </source>
</evidence>
<keyword evidence="1" id="KW-0808">Transferase</keyword>
<feature type="region of interest" description="Disordered" evidence="8">
    <location>
        <begin position="48"/>
        <end position="125"/>
    </location>
</feature>
<dbReference type="PANTHER" id="PTHR48475">
    <property type="entry name" value="RIBONUCLEASE H"/>
    <property type="match status" value="1"/>
</dbReference>
<dbReference type="PROSITE" id="PS50879">
    <property type="entry name" value="RNASE_H_1"/>
    <property type="match status" value="1"/>
</dbReference>
<keyword evidence="3" id="KW-0540">Nuclease</keyword>
<evidence type="ECO:0000313" key="12">
    <source>
        <dbReference type="Proteomes" id="UP000585474"/>
    </source>
</evidence>
<dbReference type="Pfam" id="PF17921">
    <property type="entry name" value="Integrase_H2C2"/>
    <property type="match status" value="1"/>
</dbReference>
<dbReference type="EMBL" id="BJWL01000353">
    <property type="protein sequence ID" value="GFS40591.1"/>
    <property type="molecule type" value="Genomic_DNA"/>
</dbReference>
<feature type="domain" description="RNase H type-1" evidence="9">
    <location>
        <begin position="1063"/>
        <end position="1192"/>
    </location>
</feature>
<keyword evidence="6" id="KW-0695">RNA-directed DNA polymerase</keyword>
<dbReference type="Gene3D" id="3.30.70.270">
    <property type="match status" value="1"/>
</dbReference>
<evidence type="ECO:0000256" key="4">
    <source>
        <dbReference type="ARBA" id="ARBA00022759"/>
    </source>
</evidence>
<dbReference type="Pfam" id="PF03732">
    <property type="entry name" value="Retrotrans_gag"/>
    <property type="match status" value="1"/>
</dbReference>
<dbReference type="SUPFAM" id="SSF56672">
    <property type="entry name" value="DNA/RNA polymerases"/>
    <property type="match status" value="1"/>
</dbReference>
<accession>A0A7J0DSS3</accession>
<dbReference type="GO" id="GO:0004523">
    <property type="term" value="F:RNA-DNA hybrid ribonuclease activity"/>
    <property type="evidence" value="ECO:0007669"/>
    <property type="project" value="InterPro"/>
</dbReference>
<evidence type="ECO:0000313" key="11">
    <source>
        <dbReference type="EMBL" id="GFS40591.1"/>
    </source>
</evidence>
<feature type="compositionally biased region" description="Basic and acidic residues" evidence="8">
    <location>
        <begin position="53"/>
        <end position="65"/>
    </location>
</feature>
<feature type="domain" description="Integrase catalytic" evidence="10">
    <location>
        <begin position="1344"/>
        <end position="1438"/>
    </location>
</feature>
<keyword evidence="2" id="KW-0548">Nucleotidyltransferase</keyword>
<feature type="compositionally biased region" description="Basic and acidic residues" evidence="8">
    <location>
        <begin position="108"/>
        <end position="125"/>
    </location>
</feature>
<dbReference type="PROSITE" id="PS50994">
    <property type="entry name" value="INTEGRASE"/>
    <property type="match status" value="1"/>
</dbReference>